<dbReference type="InterPro" id="IPR017406">
    <property type="entry name" value="Ser/Thr_kinase_Rio3"/>
</dbReference>
<evidence type="ECO:0000259" key="12">
    <source>
        <dbReference type="SMART" id="SM00090"/>
    </source>
</evidence>
<dbReference type="Pfam" id="PF01163">
    <property type="entry name" value="RIO1"/>
    <property type="match status" value="1"/>
</dbReference>
<dbReference type="Gene3D" id="3.30.200.20">
    <property type="entry name" value="Phosphorylase Kinase, domain 1"/>
    <property type="match status" value="1"/>
</dbReference>
<name>A0AAV8WBG1_9CUCU</name>
<comment type="catalytic activity">
    <reaction evidence="9 11">
        <text>L-threonyl-[protein] + ATP = O-phospho-L-threonyl-[protein] + ADP + H(+)</text>
        <dbReference type="Rhea" id="RHEA:46608"/>
        <dbReference type="Rhea" id="RHEA-COMP:11060"/>
        <dbReference type="Rhea" id="RHEA-COMP:11605"/>
        <dbReference type="ChEBI" id="CHEBI:15378"/>
        <dbReference type="ChEBI" id="CHEBI:30013"/>
        <dbReference type="ChEBI" id="CHEBI:30616"/>
        <dbReference type="ChEBI" id="CHEBI:61977"/>
        <dbReference type="ChEBI" id="CHEBI:456216"/>
        <dbReference type="EC" id="2.7.11.1"/>
    </reaction>
</comment>
<protein>
    <recommendedName>
        <fullName evidence="11">Serine/threonine-protein kinase RIO3</fullName>
        <ecNumber evidence="11">2.7.11.1</ecNumber>
    </recommendedName>
</protein>
<dbReference type="EC" id="2.7.11.1" evidence="11"/>
<dbReference type="Proteomes" id="UP001159042">
    <property type="component" value="Unassembled WGS sequence"/>
</dbReference>
<evidence type="ECO:0000256" key="8">
    <source>
        <dbReference type="ARBA" id="ARBA00022842"/>
    </source>
</evidence>
<gene>
    <name evidence="13" type="ORF">NQ315_001903</name>
</gene>
<evidence type="ECO:0000256" key="4">
    <source>
        <dbReference type="ARBA" id="ARBA00022723"/>
    </source>
</evidence>
<keyword evidence="5 11" id="KW-0547">Nucleotide-binding</keyword>
<dbReference type="GO" id="GO:0005524">
    <property type="term" value="F:ATP binding"/>
    <property type="evidence" value="ECO:0007669"/>
    <property type="project" value="UniProtKB-UniRule"/>
</dbReference>
<evidence type="ECO:0000256" key="6">
    <source>
        <dbReference type="ARBA" id="ARBA00022777"/>
    </source>
</evidence>
<dbReference type="EMBL" id="JANEYG010000005">
    <property type="protein sequence ID" value="KAJ8923345.1"/>
    <property type="molecule type" value="Genomic_DNA"/>
</dbReference>
<proteinExistence type="inferred from homology"/>
<comment type="caution">
    <text evidence="13">The sequence shown here is derived from an EMBL/GenBank/DDBJ whole genome shotgun (WGS) entry which is preliminary data.</text>
</comment>
<dbReference type="GO" id="GO:0046872">
    <property type="term" value="F:metal ion binding"/>
    <property type="evidence" value="ECO:0007669"/>
    <property type="project" value="UniProtKB-UniRule"/>
</dbReference>
<accession>A0AAV8WBG1</accession>
<evidence type="ECO:0000256" key="9">
    <source>
        <dbReference type="ARBA" id="ARBA00047899"/>
    </source>
</evidence>
<keyword evidence="3 11" id="KW-0808">Transferase</keyword>
<dbReference type="SUPFAM" id="SSF56112">
    <property type="entry name" value="Protein kinase-like (PK-like)"/>
    <property type="match status" value="1"/>
</dbReference>
<comment type="catalytic activity">
    <reaction evidence="10 11">
        <text>L-seryl-[protein] + ATP = O-phospho-L-seryl-[protein] + ADP + H(+)</text>
        <dbReference type="Rhea" id="RHEA:17989"/>
        <dbReference type="Rhea" id="RHEA-COMP:9863"/>
        <dbReference type="Rhea" id="RHEA-COMP:11604"/>
        <dbReference type="ChEBI" id="CHEBI:15378"/>
        <dbReference type="ChEBI" id="CHEBI:29999"/>
        <dbReference type="ChEBI" id="CHEBI:30616"/>
        <dbReference type="ChEBI" id="CHEBI:83421"/>
        <dbReference type="ChEBI" id="CHEBI:456216"/>
        <dbReference type="EC" id="2.7.11.1"/>
    </reaction>
</comment>
<dbReference type="GO" id="GO:0004674">
    <property type="term" value="F:protein serine/threonine kinase activity"/>
    <property type="evidence" value="ECO:0007669"/>
    <property type="project" value="UniProtKB-UniRule"/>
</dbReference>
<dbReference type="Gene3D" id="1.10.510.10">
    <property type="entry name" value="Transferase(Phosphotransferase) domain 1"/>
    <property type="match status" value="1"/>
</dbReference>
<dbReference type="AlphaFoldDB" id="A0AAV8WBG1"/>
<keyword evidence="2 11" id="KW-0723">Serine/threonine-protein kinase</keyword>
<evidence type="ECO:0000256" key="5">
    <source>
        <dbReference type="ARBA" id="ARBA00022741"/>
    </source>
</evidence>
<evidence type="ECO:0000256" key="1">
    <source>
        <dbReference type="ARBA" id="ARBA00009196"/>
    </source>
</evidence>
<evidence type="ECO:0000313" key="14">
    <source>
        <dbReference type="Proteomes" id="UP001159042"/>
    </source>
</evidence>
<comment type="similarity">
    <text evidence="1 11">Belongs to the protein kinase superfamily. RIO-type Ser/Thr kinase family.</text>
</comment>
<keyword evidence="4 11" id="KW-0479">Metal-binding</keyword>
<dbReference type="InterPro" id="IPR000687">
    <property type="entry name" value="RIO_kinase"/>
</dbReference>
<feature type="domain" description="RIO kinase" evidence="12">
    <location>
        <begin position="152"/>
        <end position="399"/>
    </location>
</feature>
<dbReference type="InterPro" id="IPR018935">
    <property type="entry name" value="RIO_kinase_CS"/>
</dbReference>
<dbReference type="SMART" id="SM00090">
    <property type="entry name" value="RIO"/>
    <property type="match status" value="1"/>
</dbReference>
<organism evidence="13 14">
    <name type="scientific">Exocentrus adspersus</name>
    <dbReference type="NCBI Taxonomy" id="1586481"/>
    <lineage>
        <taxon>Eukaryota</taxon>
        <taxon>Metazoa</taxon>
        <taxon>Ecdysozoa</taxon>
        <taxon>Arthropoda</taxon>
        <taxon>Hexapoda</taxon>
        <taxon>Insecta</taxon>
        <taxon>Pterygota</taxon>
        <taxon>Neoptera</taxon>
        <taxon>Endopterygota</taxon>
        <taxon>Coleoptera</taxon>
        <taxon>Polyphaga</taxon>
        <taxon>Cucujiformia</taxon>
        <taxon>Chrysomeloidea</taxon>
        <taxon>Cerambycidae</taxon>
        <taxon>Lamiinae</taxon>
        <taxon>Acanthocinini</taxon>
        <taxon>Exocentrus</taxon>
    </lineage>
</organism>
<dbReference type="InterPro" id="IPR018934">
    <property type="entry name" value="RIO_dom"/>
</dbReference>
<evidence type="ECO:0000313" key="13">
    <source>
        <dbReference type="EMBL" id="KAJ8923345.1"/>
    </source>
</evidence>
<keyword evidence="7" id="KW-0067">ATP-binding</keyword>
<evidence type="ECO:0000256" key="7">
    <source>
        <dbReference type="ARBA" id="ARBA00022840"/>
    </source>
</evidence>
<dbReference type="PROSITE" id="PS01245">
    <property type="entry name" value="RIO1"/>
    <property type="match status" value="1"/>
</dbReference>
<keyword evidence="6 11" id="KW-0418">Kinase</keyword>
<comment type="cofactor">
    <cofactor evidence="11">
        <name>Mg(2+)</name>
        <dbReference type="ChEBI" id="CHEBI:18420"/>
    </cofactor>
</comment>
<dbReference type="PIRSF" id="PIRSF038146">
    <property type="entry name" value="Ser/Thr_PK_RIO3"/>
    <property type="match status" value="1"/>
</dbReference>
<evidence type="ECO:0000256" key="3">
    <source>
        <dbReference type="ARBA" id="ARBA00022679"/>
    </source>
</evidence>
<dbReference type="InterPro" id="IPR051272">
    <property type="entry name" value="RIO-type_Ser/Thr_kinase"/>
</dbReference>
<sequence>MLKTFETVHQSLVEDEDAASKPVAVEDKKSTSYTYKTIESDMKTVQIESDNKQQLKHVENDLGEEQVIHIQDRKSWDKLDPLQIEIFLVPICGGYKIRKVGNTTQHDIVVDGKDTYNSPFPPGFELFDIHFSRKYFNSLKLYFQNGYTRGYEVEDQAAAEYTMNQHTRLLLYRMIMSRLIQDVNGVISIGKDSIVLHGTLDPSYPKATDDWPGECAIKIYKTTFSEFKQQHKKYVKADPQLKERRYVKLTTKKMIQLWSKRERGNLLRLKNAEVPCPAVLKAQQPVIVMTFIGRNGRRAPKLVEAHLSDKDLLDAYEQVKNSMKMFYEKGNLIHGDLSEYNILWHDGLCYFIDVNQSVEPTHDKAYRILYKDCTNIIKFFGDRLEEIETPEQLFEFVAGYSYTDRIAFANLQKSVKMKTCVIDGSGMKCLLQLR</sequence>
<keyword evidence="14" id="KW-1185">Reference proteome</keyword>
<dbReference type="InterPro" id="IPR011009">
    <property type="entry name" value="Kinase-like_dom_sf"/>
</dbReference>
<keyword evidence="8 11" id="KW-0460">Magnesium</keyword>
<evidence type="ECO:0000256" key="2">
    <source>
        <dbReference type="ARBA" id="ARBA00022527"/>
    </source>
</evidence>
<dbReference type="PANTHER" id="PTHR45723">
    <property type="entry name" value="SERINE/THREONINE-PROTEIN KINASE RIO1"/>
    <property type="match status" value="1"/>
</dbReference>
<evidence type="ECO:0000256" key="11">
    <source>
        <dbReference type="PIRNR" id="PIRNR038146"/>
    </source>
</evidence>
<reference evidence="13 14" key="1">
    <citation type="journal article" date="2023" name="Insect Mol. Biol.">
        <title>Genome sequencing provides insights into the evolution of gene families encoding plant cell wall-degrading enzymes in longhorned beetles.</title>
        <authorList>
            <person name="Shin N.R."/>
            <person name="Okamura Y."/>
            <person name="Kirsch R."/>
            <person name="Pauchet Y."/>
        </authorList>
    </citation>
    <scope>NUCLEOTIDE SEQUENCE [LARGE SCALE GENOMIC DNA]</scope>
    <source>
        <strain evidence="13">EAD_L_NR</strain>
    </source>
</reference>
<evidence type="ECO:0000256" key="10">
    <source>
        <dbReference type="ARBA" id="ARBA00048679"/>
    </source>
</evidence>